<sequence>MAQGADGDVPLTGDWNGDGTHKVGVYRTATSDFYGAAKDSDAIVYQARFGNPGDIPIAGQW</sequence>
<evidence type="ECO:0000313" key="2">
    <source>
        <dbReference type="Proteomes" id="UP000642673"/>
    </source>
</evidence>
<reference evidence="2" key="1">
    <citation type="journal article" date="2019" name="Int. J. Syst. Evol. Microbiol.">
        <title>The Global Catalogue of Microorganisms (GCM) 10K type strain sequencing project: providing services to taxonomists for standard genome sequencing and annotation.</title>
        <authorList>
            <consortium name="The Broad Institute Genomics Platform"/>
            <consortium name="The Broad Institute Genome Sequencing Center for Infectious Disease"/>
            <person name="Wu L."/>
            <person name="Ma J."/>
        </authorList>
    </citation>
    <scope>NUCLEOTIDE SEQUENCE [LARGE SCALE GENOMIC DNA]</scope>
    <source>
        <strain evidence="2">JCM 4738</strain>
    </source>
</reference>
<dbReference type="Proteomes" id="UP000642673">
    <property type="component" value="Unassembled WGS sequence"/>
</dbReference>
<protein>
    <submittedName>
        <fullName evidence="1">Uncharacterized protein</fullName>
    </submittedName>
</protein>
<organism evidence="1 2">
    <name type="scientific">Streptomyces cirratus</name>
    <dbReference type="NCBI Taxonomy" id="68187"/>
    <lineage>
        <taxon>Bacteria</taxon>
        <taxon>Bacillati</taxon>
        <taxon>Actinomycetota</taxon>
        <taxon>Actinomycetes</taxon>
        <taxon>Kitasatosporales</taxon>
        <taxon>Streptomycetaceae</taxon>
        <taxon>Streptomyces</taxon>
    </lineage>
</organism>
<keyword evidence="2" id="KW-1185">Reference proteome</keyword>
<proteinExistence type="predicted"/>
<evidence type="ECO:0000313" key="1">
    <source>
        <dbReference type="EMBL" id="GHB67434.1"/>
    </source>
</evidence>
<dbReference type="RefSeq" id="WP_190185763.1">
    <property type="nucleotide sequence ID" value="NZ_BMVP01000008.1"/>
</dbReference>
<accession>A0ABQ3EVZ8</accession>
<dbReference type="EMBL" id="BMVP01000008">
    <property type="protein sequence ID" value="GHB67434.1"/>
    <property type="molecule type" value="Genomic_DNA"/>
</dbReference>
<gene>
    <name evidence="1" type="ORF">GCM10010347_41910</name>
</gene>
<name>A0ABQ3EVZ8_9ACTN</name>
<comment type="caution">
    <text evidence="1">The sequence shown here is derived from an EMBL/GenBank/DDBJ whole genome shotgun (WGS) entry which is preliminary data.</text>
</comment>